<feature type="domain" description="ATP-grasp" evidence="22">
    <location>
        <begin position="122"/>
        <end position="328"/>
    </location>
</feature>
<dbReference type="InterPro" id="IPR013815">
    <property type="entry name" value="ATP_grasp_subdomain_1"/>
</dbReference>
<evidence type="ECO:0000256" key="9">
    <source>
        <dbReference type="ARBA" id="ARBA00022741"/>
    </source>
</evidence>
<keyword evidence="13 18" id="KW-0573">Peptidoglycan synthesis</keyword>
<name>E7C8N6_9GAMM</name>
<evidence type="ECO:0000256" key="17">
    <source>
        <dbReference type="ARBA" id="ARBA00060592"/>
    </source>
</evidence>
<feature type="binding site" evidence="19">
    <location>
        <begin position="201"/>
        <end position="209"/>
    </location>
    <ligand>
        <name>ATP</name>
        <dbReference type="ChEBI" id="CHEBI:30616"/>
    </ligand>
</feature>
<dbReference type="GO" id="GO:0008716">
    <property type="term" value="F:D-alanine-D-alanine ligase activity"/>
    <property type="evidence" value="ECO:0007669"/>
    <property type="project" value="UniProtKB-UniRule"/>
</dbReference>
<comment type="pathway">
    <text evidence="17">Glycan biosynthesis.</text>
</comment>
<comment type="function">
    <text evidence="2 18">Cell wall formation.</text>
</comment>
<evidence type="ECO:0000256" key="10">
    <source>
        <dbReference type="ARBA" id="ARBA00022840"/>
    </source>
</evidence>
<keyword evidence="7 18" id="KW-0436">Ligase</keyword>
<dbReference type="PANTHER" id="PTHR23132">
    <property type="entry name" value="D-ALANINE--D-ALANINE LIGASE"/>
    <property type="match status" value="1"/>
</dbReference>
<evidence type="ECO:0000256" key="5">
    <source>
        <dbReference type="ARBA" id="ARBA00010871"/>
    </source>
</evidence>
<dbReference type="NCBIfam" id="TIGR01205">
    <property type="entry name" value="D_ala_D_alaTIGR"/>
    <property type="match status" value="1"/>
</dbReference>
<comment type="cofactor">
    <cofactor evidence="20">
        <name>Mg(2+)</name>
        <dbReference type="ChEBI" id="CHEBI:18420"/>
    </cofactor>
    <cofactor evidence="20">
        <name>Mn(2+)</name>
        <dbReference type="ChEBI" id="CHEBI:29035"/>
    </cofactor>
    <text evidence="20">Binds 2 magnesium or manganese ions per subunit.</text>
</comment>
<feature type="binding site" evidence="20">
    <location>
        <position position="297"/>
    </location>
    <ligand>
        <name>Mg(2+)</name>
        <dbReference type="ChEBI" id="CHEBI:18420"/>
        <label>2</label>
    </ligand>
</feature>
<dbReference type="GO" id="GO:0005524">
    <property type="term" value="F:ATP binding"/>
    <property type="evidence" value="ECO:0007669"/>
    <property type="project" value="UniProtKB-UniRule"/>
</dbReference>
<dbReference type="GO" id="GO:0009252">
    <property type="term" value="P:peptidoglycan biosynthetic process"/>
    <property type="evidence" value="ECO:0007669"/>
    <property type="project" value="UniProtKB-UniRule"/>
</dbReference>
<dbReference type="GO" id="GO:0046872">
    <property type="term" value="F:metal ion binding"/>
    <property type="evidence" value="ECO:0007669"/>
    <property type="project" value="UniProtKB-KW"/>
</dbReference>
<dbReference type="InterPro" id="IPR000291">
    <property type="entry name" value="D-Ala_lig_Van_CS"/>
</dbReference>
<keyword evidence="15 18" id="KW-0961">Cell wall biogenesis/degradation</keyword>
<evidence type="ECO:0000256" key="3">
    <source>
        <dbReference type="ARBA" id="ARBA00004496"/>
    </source>
</evidence>
<dbReference type="PANTHER" id="PTHR23132:SF25">
    <property type="entry name" value="D-ALANINE--D-ALANINE LIGASE A"/>
    <property type="match status" value="1"/>
</dbReference>
<keyword evidence="11 20" id="KW-0460">Magnesium</keyword>
<proteinExistence type="inferred from homology"/>
<evidence type="ECO:0000256" key="14">
    <source>
        <dbReference type="ARBA" id="ARBA00023211"/>
    </source>
</evidence>
<evidence type="ECO:0000256" key="1">
    <source>
        <dbReference type="ARBA" id="ARBA00001936"/>
    </source>
</evidence>
<accession>E7C8N6</accession>
<dbReference type="PROSITE" id="PS50975">
    <property type="entry name" value="ATP_GRASP"/>
    <property type="match status" value="1"/>
</dbReference>
<dbReference type="InterPro" id="IPR005905">
    <property type="entry name" value="D_ala_D_ala"/>
</dbReference>
<evidence type="ECO:0000256" key="13">
    <source>
        <dbReference type="ARBA" id="ARBA00022984"/>
    </source>
</evidence>
<feature type="binding site" evidence="20">
    <location>
        <position position="295"/>
    </location>
    <ligand>
        <name>Mg(2+)</name>
        <dbReference type="ChEBI" id="CHEBI:18420"/>
        <label>1</label>
    </ligand>
</feature>
<dbReference type="InterPro" id="IPR011761">
    <property type="entry name" value="ATP-grasp"/>
</dbReference>
<dbReference type="NCBIfam" id="NF002528">
    <property type="entry name" value="PRK01966.1-4"/>
    <property type="match status" value="1"/>
</dbReference>
<evidence type="ECO:0000313" key="23">
    <source>
        <dbReference type="EMBL" id="ADI23810.1"/>
    </source>
</evidence>
<feature type="binding site" evidence="19">
    <location>
        <begin position="294"/>
        <end position="295"/>
    </location>
    <ligand>
        <name>ATP</name>
        <dbReference type="ChEBI" id="CHEBI:30616"/>
    </ligand>
</feature>
<evidence type="ECO:0000256" key="18">
    <source>
        <dbReference type="HAMAP-Rule" id="MF_00047"/>
    </source>
</evidence>
<dbReference type="PROSITE" id="PS00844">
    <property type="entry name" value="DALA_DALA_LIGASE_2"/>
    <property type="match status" value="1"/>
</dbReference>
<gene>
    <name evidence="18" type="primary">ddl</name>
</gene>
<feature type="binding site" evidence="20">
    <location>
        <position position="295"/>
    </location>
    <ligand>
        <name>Mg(2+)</name>
        <dbReference type="ChEBI" id="CHEBI:18420"/>
        <label>2</label>
    </ligand>
</feature>
<evidence type="ECO:0000256" key="2">
    <source>
        <dbReference type="ARBA" id="ARBA00003921"/>
    </source>
</evidence>
<keyword evidence="10 21" id="KW-0067">ATP-binding</keyword>
<dbReference type="NCBIfam" id="NF002378">
    <property type="entry name" value="PRK01372.1"/>
    <property type="match status" value="1"/>
</dbReference>
<dbReference type="Gene3D" id="3.30.470.20">
    <property type="entry name" value="ATP-grasp fold, B domain"/>
    <property type="match status" value="1"/>
</dbReference>
<dbReference type="UniPathway" id="UPA00219"/>
<evidence type="ECO:0000259" key="22">
    <source>
        <dbReference type="PROSITE" id="PS50975"/>
    </source>
</evidence>
<evidence type="ECO:0000256" key="20">
    <source>
        <dbReference type="PIRSR" id="PIRSR039102-3"/>
    </source>
</evidence>
<dbReference type="InterPro" id="IPR011127">
    <property type="entry name" value="Dala_Dala_lig_N"/>
</dbReference>
<evidence type="ECO:0000256" key="15">
    <source>
        <dbReference type="ARBA" id="ARBA00023316"/>
    </source>
</evidence>
<comment type="pathway">
    <text evidence="4 18">Cell wall biogenesis; peptidoglycan biosynthesis.</text>
</comment>
<evidence type="ECO:0000256" key="19">
    <source>
        <dbReference type="PIRSR" id="PIRSR039102-2"/>
    </source>
</evidence>
<keyword evidence="12 18" id="KW-0133">Cell shape</keyword>
<evidence type="ECO:0000256" key="21">
    <source>
        <dbReference type="PROSITE-ProRule" id="PRU00409"/>
    </source>
</evidence>
<evidence type="ECO:0000256" key="8">
    <source>
        <dbReference type="ARBA" id="ARBA00022723"/>
    </source>
</evidence>
<dbReference type="FunFam" id="3.30.1490.20:FF:000007">
    <property type="entry name" value="D-alanine--D-alanine ligase"/>
    <property type="match status" value="1"/>
</dbReference>
<comment type="catalytic activity">
    <reaction evidence="16 18">
        <text>2 D-alanine + ATP = D-alanyl-D-alanine + ADP + phosphate + H(+)</text>
        <dbReference type="Rhea" id="RHEA:11224"/>
        <dbReference type="ChEBI" id="CHEBI:15378"/>
        <dbReference type="ChEBI" id="CHEBI:30616"/>
        <dbReference type="ChEBI" id="CHEBI:43474"/>
        <dbReference type="ChEBI" id="CHEBI:57416"/>
        <dbReference type="ChEBI" id="CHEBI:57822"/>
        <dbReference type="ChEBI" id="CHEBI:456216"/>
        <dbReference type="EC" id="6.3.2.4"/>
    </reaction>
</comment>
<evidence type="ECO:0000256" key="4">
    <source>
        <dbReference type="ARBA" id="ARBA00004752"/>
    </source>
</evidence>
<reference evidence="23" key="1">
    <citation type="submission" date="2010-01" db="EMBL/GenBank/DDBJ databases">
        <title>Genome fragments of uncultured bacteria from the North Pacific subtropical Gyre.</title>
        <authorList>
            <person name="Pham V.D."/>
            <person name="Delong E.F."/>
        </authorList>
    </citation>
    <scope>NUCLEOTIDE SEQUENCE</scope>
</reference>
<feature type="binding site" evidence="19">
    <location>
        <begin position="171"/>
        <end position="172"/>
    </location>
    <ligand>
        <name>ATP</name>
        <dbReference type="ChEBI" id="CHEBI:30616"/>
    </ligand>
</feature>
<keyword evidence="6 18" id="KW-0963">Cytoplasm</keyword>
<evidence type="ECO:0000256" key="16">
    <source>
        <dbReference type="ARBA" id="ARBA00047614"/>
    </source>
</evidence>
<dbReference type="Pfam" id="PF07478">
    <property type="entry name" value="Dala_Dala_lig_C"/>
    <property type="match status" value="1"/>
</dbReference>
<dbReference type="FunFam" id="3.30.470.20:FF:000008">
    <property type="entry name" value="D-alanine--D-alanine ligase"/>
    <property type="match status" value="1"/>
</dbReference>
<dbReference type="PROSITE" id="PS00843">
    <property type="entry name" value="DALA_DALA_LIGASE_1"/>
    <property type="match status" value="1"/>
</dbReference>
<evidence type="ECO:0000256" key="12">
    <source>
        <dbReference type="ARBA" id="ARBA00022960"/>
    </source>
</evidence>
<sequence>MSVVSARSVYAAIDRERYNVVLAGIDLQGRWCFGGKEARLLESATVVSDELVPARLSGVGAFLVSEDGDNLPDSEFDVVFPLLHGPYGEDGTVQGLLELAGLAYVGAGVAASALGMDKALARAIFAASGLPQTQYTVIMRSDWCRAQVPVLERLEGEYDYPLFVKPANLGSSVGISKVHDRQGLQVGLELASRYDTKLIVERSVENARELECAVLGNEFPQASGVGEIIPGAEFYDYTTKYIDDRSELVIPAVLEKSKTETIQQLAIQTFKAIDCSGLARVDFFMCSDGSVLVNEINTMPGFTPISMYPKLWAAAGIAYGDLIDRLIQFGLERHLDRKDLQSTLS</sequence>
<comment type="subcellular location">
    <subcellularLocation>
        <location evidence="3 18">Cytoplasm</location>
    </subcellularLocation>
</comment>
<keyword evidence="8 20" id="KW-0479">Metal-binding</keyword>
<dbReference type="Gene3D" id="3.30.1490.20">
    <property type="entry name" value="ATP-grasp fold, A domain"/>
    <property type="match status" value="1"/>
</dbReference>
<dbReference type="EC" id="6.3.2.4" evidence="18"/>
<dbReference type="Gene3D" id="3.40.50.20">
    <property type="match status" value="1"/>
</dbReference>
<dbReference type="GO" id="GO:0008360">
    <property type="term" value="P:regulation of cell shape"/>
    <property type="evidence" value="ECO:0007669"/>
    <property type="project" value="UniProtKB-KW"/>
</dbReference>
<feature type="binding site" evidence="20">
    <location>
        <position position="282"/>
    </location>
    <ligand>
        <name>Mg(2+)</name>
        <dbReference type="ChEBI" id="CHEBI:18420"/>
        <label>1</label>
    </ligand>
</feature>
<keyword evidence="9 19" id="KW-0547">Nucleotide-binding</keyword>
<evidence type="ECO:0000256" key="7">
    <source>
        <dbReference type="ARBA" id="ARBA00022598"/>
    </source>
</evidence>
<keyword evidence="14 20" id="KW-0464">Manganese</keyword>
<dbReference type="InterPro" id="IPR016185">
    <property type="entry name" value="PreATP-grasp_dom_sf"/>
</dbReference>
<dbReference type="AlphaFoldDB" id="E7C8N6"/>
<dbReference type="Pfam" id="PF01820">
    <property type="entry name" value="Dala_Dala_lig_N"/>
    <property type="match status" value="1"/>
</dbReference>
<dbReference type="InterPro" id="IPR011095">
    <property type="entry name" value="Dala_Dala_lig_C"/>
</dbReference>
<feature type="binding site" evidence="19">
    <location>
        <position position="118"/>
    </location>
    <ligand>
        <name>ATP</name>
        <dbReference type="ChEBI" id="CHEBI:30616"/>
    </ligand>
</feature>
<dbReference type="PIRSF" id="PIRSF039102">
    <property type="entry name" value="Ddl/VanB"/>
    <property type="match status" value="1"/>
</dbReference>
<protein>
    <recommendedName>
        <fullName evidence="18">D-alanine--D-alanine ligase</fullName>
        <ecNumber evidence="18">6.3.2.4</ecNumber>
    </recommendedName>
    <alternativeName>
        <fullName evidence="18">D-Ala-D-Ala ligase</fullName>
    </alternativeName>
    <alternativeName>
        <fullName evidence="18">D-alanylalanine synthetase</fullName>
    </alternativeName>
</protein>
<evidence type="ECO:0000256" key="6">
    <source>
        <dbReference type="ARBA" id="ARBA00022490"/>
    </source>
</evidence>
<dbReference type="SUPFAM" id="SSF52440">
    <property type="entry name" value="PreATP-grasp domain"/>
    <property type="match status" value="1"/>
</dbReference>
<dbReference type="HAMAP" id="MF_00047">
    <property type="entry name" value="Dala_Dala_lig"/>
    <property type="match status" value="1"/>
</dbReference>
<evidence type="ECO:0000256" key="11">
    <source>
        <dbReference type="ARBA" id="ARBA00022842"/>
    </source>
</evidence>
<comment type="similarity">
    <text evidence="5 18">Belongs to the D-alanine--D-alanine ligase family.</text>
</comment>
<feature type="binding site" evidence="19">
    <location>
        <begin position="163"/>
        <end position="165"/>
    </location>
    <ligand>
        <name>ATP</name>
        <dbReference type="ChEBI" id="CHEBI:30616"/>
    </ligand>
</feature>
<dbReference type="GO" id="GO:0071555">
    <property type="term" value="P:cell wall organization"/>
    <property type="evidence" value="ECO:0007669"/>
    <property type="project" value="UniProtKB-KW"/>
</dbReference>
<dbReference type="GO" id="GO:0005829">
    <property type="term" value="C:cytosol"/>
    <property type="evidence" value="ECO:0007669"/>
    <property type="project" value="TreeGrafter"/>
</dbReference>
<dbReference type="SUPFAM" id="SSF56059">
    <property type="entry name" value="Glutathione synthetase ATP-binding domain-like"/>
    <property type="match status" value="1"/>
</dbReference>
<dbReference type="EMBL" id="GU568024">
    <property type="protein sequence ID" value="ADI23810.1"/>
    <property type="molecule type" value="Genomic_DNA"/>
</dbReference>
<organism evidence="23">
    <name type="scientific">uncultured gamma proteobacterium HF4000_47G05</name>
    <dbReference type="NCBI Taxonomy" id="723582"/>
    <lineage>
        <taxon>Bacteria</taxon>
        <taxon>Pseudomonadati</taxon>
        <taxon>Pseudomonadota</taxon>
        <taxon>Gammaproteobacteria</taxon>
        <taxon>environmental samples</taxon>
    </lineage>
</organism>
<comment type="cofactor">
    <cofactor evidence="1">
        <name>Mn(2+)</name>
        <dbReference type="ChEBI" id="CHEBI:29035"/>
    </cofactor>
</comment>